<dbReference type="RefSeq" id="WP_003515422.1">
    <property type="nucleotide sequence ID" value="NZ_CP013828.1"/>
</dbReference>
<proteinExistence type="predicted"/>
<dbReference type="AlphaFoldDB" id="A0AB36TD55"/>
<sequence length="46" mass="5492">MRIAETYAIYRGKEYSLISNFNAYGTEEFELVSFKSEDMNNDFIKR</sequence>
<reference evidence="1 2" key="1">
    <citation type="submission" date="2017-09" db="EMBL/GenBank/DDBJ databases">
        <title>Evaluation of Pacific Biosciences Sequencing Technology to Finishing C. thermocellum Genome Sequences.</title>
        <authorList>
            <person name="Brown S."/>
        </authorList>
    </citation>
    <scope>NUCLEOTIDE SEQUENCE [LARGE SCALE GENOMIC DNA]</scope>
    <source>
        <strain evidence="1 2">AD2</strain>
    </source>
</reference>
<evidence type="ECO:0000313" key="2">
    <source>
        <dbReference type="Proteomes" id="UP000223596"/>
    </source>
</evidence>
<organism evidence="1 2">
    <name type="scientific">Acetivibrio thermocellus AD2</name>
    <dbReference type="NCBI Taxonomy" id="1138384"/>
    <lineage>
        <taxon>Bacteria</taxon>
        <taxon>Bacillati</taxon>
        <taxon>Bacillota</taxon>
        <taxon>Clostridia</taxon>
        <taxon>Eubacteriales</taxon>
        <taxon>Oscillospiraceae</taxon>
        <taxon>Acetivibrio</taxon>
    </lineage>
</organism>
<evidence type="ECO:0008006" key="3">
    <source>
        <dbReference type="Google" id="ProtNLM"/>
    </source>
</evidence>
<evidence type="ECO:0000313" key="1">
    <source>
        <dbReference type="EMBL" id="PFH01536.1"/>
    </source>
</evidence>
<protein>
    <recommendedName>
        <fullName evidence="3">DUF1653 domain-containing protein</fullName>
    </recommendedName>
</protein>
<accession>A0AB36TD55</accession>
<dbReference type="Proteomes" id="UP000223596">
    <property type="component" value="Unassembled WGS sequence"/>
</dbReference>
<comment type="caution">
    <text evidence="1">The sequence shown here is derived from an EMBL/GenBank/DDBJ whole genome shotgun (WGS) entry which is preliminary data.</text>
</comment>
<gene>
    <name evidence="1" type="ORF">M972_11270</name>
</gene>
<dbReference type="EMBL" id="PDBW01000001">
    <property type="protein sequence ID" value="PFH01536.1"/>
    <property type="molecule type" value="Genomic_DNA"/>
</dbReference>
<name>A0AB36TD55_ACETH</name>